<keyword evidence="3" id="KW-1185">Reference proteome</keyword>
<accession>A0A7M1B8Q9</accession>
<gene>
    <name evidence="2" type="ORF">FM071_05690</name>
</gene>
<organism evidence="2 3">
    <name type="scientific">Sulfurimonas paralvinellae</name>
    <dbReference type="NCBI Taxonomy" id="317658"/>
    <lineage>
        <taxon>Bacteria</taxon>
        <taxon>Pseudomonadati</taxon>
        <taxon>Campylobacterota</taxon>
        <taxon>Epsilonproteobacteria</taxon>
        <taxon>Campylobacterales</taxon>
        <taxon>Sulfurimonadaceae</taxon>
        <taxon>Sulfurimonas</taxon>
    </lineage>
</organism>
<dbReference type="KEGG" id="spal:FM071_05690"/>
<dbReference type="InterPro" id="IPR012292">
    <property type="entry name" value="Globin/Proto"/>
</dbReference>
<dbReference type="InterPro" id="IPR009050">
    <property type="entry name" value="Globin-like_sf"/>
</dbReference>
<dbReference type="EMBL" id="CP041406">
    <property type="protein sequence ID" value="QOP45806.1"/>
    <property type="molecule type" value="Genomic_DNA"/>
</dbReference>
<protein>
    <recommendedName>
        <fullName evidence="1">Globin-sensor domain-containing protein</fullName>
    </recommendedName>
</protein>
<dbReference type="GO" id="GO:0020037">
    <property type="term" value="F:heme binding"/>
    <property type="evidence" value="ECO:0007669"/>
    <property type="project" value="InterPro"/>
</dbReference>
<dbReference type="Proteomes" id="UP000593580">
    <property type="component" value="Chromosome"/>
</dbReference>
<dbReference type="CDD" id="cd01068">
    <property type="entry name" value="globin_sensor"/>
    <property type="match status" value="1"/>
</dbReference>
<reference evidence="2 3" key="1">
    <citation type="submission" date="2019-07" db="EMBL/GenBank/DDBJ databases">
        <title>Sulfurimonas paralvinellae sp. nov., a novel mesophilic, hydrogen- and sulfur-oxidizing chemolithoautotroph within the Epsilonproteo- bacteria isolated from a deep-sea hydrothermal vent polychaete nest, reclassification of Thiomicrospira denitrificans as Sulfurimonas denitrificans comb. nov. and emended description of the genus Sulfurimonas.</title>
        <authorList>
            <person name="Wang S."/>
            <person name="Jiang L."/>
            <person name="Shao Z."/>
        </authorList>
    </citation>
    <scope>NUCLEOTIDE SEQUENCE [LARGE SCALE GENOMIC DNA]</scope>
    <source>
        <strain evidence="2 3">GO25</strain>
    </source>
</reference>
<dbReference type="SUPFAM" id="SSF46458">
    <property type="entry name" value="Globin-like"/>
    <property type="match status" value="1"/>
</dbReference>
<proteinExistence type="predicted"/>
<dbReference type="GO" id="GO:0019825">
    <property type="term" value="F:oxygen binding"/>
    <property type="evidence" value="ECO:0007669"/>
    <property type="project" value="InterPro"/>
</dbReference>
<dbReference type="InterPro" id="IPR039379">
    <property type="entry name" value="Protoglobin_sensor_dom"/>
</dbReference>
<evidence type="ECO:0000313" key="3">
    <source>
        <dbReference type="Proteomes" id="UP000593580"/>
    </source>
</evidence>
<evidence type="ECO:0000259" key="1">
    <source>
        <dbReference type="Pfam" id="PF11563"/>
    </source>
</evidence>
<feature type="domain" description="Globin-sensor" evidence="1">
    <location>
        <begin position="4"/>
        <end position="149"/>
    </location>
</feature>
<dbReference type="AlphaFoldDB" id="A0A7M1B8Q9"/>
<evidence type="ECO:0000313" key="2">
    <source>
        <dbReference type="EMBL" id="QOP45806.1"/>
    </source>
</evidence>
<name>A0A7M1B8Q9_9BACT</name>
<sequence>MKNKIRLIQEIYDLDPKDLPKRKEAIEKIAKYVDEIMDKFYEELLTQPEFSVFIPVNKIDLLKKKQIAFIISLLSEPFDETLYEKIAKVGIVHYHIRLDPVHMSYGYHLLSKLILAQAARDVSLMSDLKLVIKYLKVAETIMVEEYFEQKNIENSPYRANNLSLAMNEFNAAYMHCSKNIDALIEGKSDEININAKEKFERHLQKIDPYRDILKAVGLDIATVKRYCTLIENAQEGEKRQKEALTLKNYIKRSLNDLQITSFLSLNSSLNVIRSITDVIYNRTIRDNQKTDEKIVKQNITKLLQENFAWAIEKMLISDDKPETSSYDIVKHIMLPGDEEKIIYVGVSVKEISNRIYVLESVDLLCEIIKMTIFLYNK</sequence>
<dbReference type="RefSeq" id="WP_193109748.1">
    <property type="nucleotide sequence ID" value="NZ_CP041406.1"/>
</dbReference>
<dbReference type="InterPro" id="IPR044398">
    <property type="entry name" value="Globin-sensor_dom"/>
</dbReference>
<dbReference type="Gene3D" id="1.10.490.10">
    <property type="entry name" value="Globins"/>
    <property type="match status" value="1"/>
</dbReference>
<dbReference type="Pfam" id="PF11563">
    <property type="entry name" value="Protoglobin"/>
    <property type="match status" value="1"/>
</dbReference>